<dbReference type="InterPro" id="IPR003374">
    <property type="entry name" value="ApbE-like_sf"/>
</dbReference>
<protein>
    <submittedName>
        <fullName evidence="1">Uncharacterized protein</fullName>
    </submittedName>
</protein>
<proteinExistence type="predicted"/>
<organism evidence="1 2">
    <name type="scientific">Shimia sagamensis</name>
    <dbReference type="NCBI Taxonomy" id="1566352"/>
    <lineage>
        <taxon>Bacteria</taxon>
        <taxon>Pseudomonadati</taxon>
        <taxon>Pseudomonadota</taxon>
        <taxon>Alphaproteobacteria</taxon>
        <taxon>Rhodobacterales</taxon>
        <taxon>Roseobacteraceae</taxon>
    </lineage>
</organism>
<name>A0ABY1NHU7_9RHOB</name>
<comment type="caution">
    <text evidence="1">The sequence shown here is derived from an EMBL/GenBank/DDBJ whole genome shotgun (WGS) entry which is preliminary data.</text>
</comment>
<dbReference type="NCBIfam" id="NF003322">
    <property type="entry name" value="PRK04334.1-2"/>
    <property type="match status" value="1"/>
</dbReference>
<gene>
    <name evidence="1" type="ORF">SAMN06265373_10295</name>
</gene>
<dbReference type="PIRSF" id="PIRSF006421">
    <property type="entry name" value="UCP006421"/>
    <property type="match status" value="1"/>
</dbReference>
<reference evidence="1 2" key="1">
    <citation type="submission" date="2017-05" db="EMBL/GenBank/DDBJ databases">
        <authorList>
            <person name="Varghese N."/>
            <person name="Submissions S."/>
        </authorList>
    </citation>
    <scope>NUCLEOTIDE SEQUENCE [LARGE SCALE GENOMIC DNA]</scope>
    <source>
        <strain evidence="1 2">DSM 29734</strain>
    </source>
</reference>
<dbReference type="InterPro" id="IPR007183">
    <property type="entry name" value="UPF0280"/>
</dbReference>
<evidence type="ECO:0000313" key="2">
    <source>
        <dbReference type="Proteomes" id="UP001157961"/>
    </source>
</evidence>
<dbReference type="Proteomes" id="UP001157961">
    <property type="component" value="Unassembled WGS sequence"/>
</dbReference>
<accession>A0ABY1NHU7</accession>
<evidence type="ECO:0000313" key="1">
    <source>
        <dbReference type="EMBL" id="SMP10151.1"/>
    </source>
</evidence>
<dbReference type="EMBL" id="FXTY01000002">
    <property type="protein sequence ID" value="SMP10151.1"/>
    <property type="molecule type" value="Genomic_DNA"/>
</dbReference>
<dbReference type="SUPFAM" id="SSF143631">
    <property type="entry name" value="ApbE-like"/>
    <property type="match status" value="1"/>
</dbReference>
<sequence length="280" mass="29387">MKNGAQISWLPDGKRMHLHHGPIDLVIEIWGSGKAEAYQRAATRFQSVLQELVDELPDLRQPASNNTCFRGDIARVMNEAVTRYLPSFVTPMAAVAGAVADEIAQVISETPNVTKAYVNNGGDIALVLEGEAVMVTDIGGGIARATLHGRGSVRGVATSGWRGRSLSFGIADAVSVLAGSAALADVAATVIANAVDLPSHHGIVRATAESQQLDSDLGTRLVTIAVTKLHQDEVSAALDRGLRVAQSLGKKEGVLGGLLALQGQVRSFGNPSFSKRPIDV</sequence>
<keyword evidence="2" id="KW-1185">Reference proteome</keyword>
<dbReference type="Gene3D" id="3.10.520.10">
    <property type="entry name" value="ApbE-like domains"/>
    <property type="match status" value="1"/>
</dbReference>
<dbReference type="RefSeq" id="WP_283424858.1">
    <property type="nucleotide sequence ID" value="NZ_FXTY01000002.1"/>
</dbReference>